<comment type="caution">
    <text evidence="1">The sequence shown here is derived from an EMBL/GenBank/DDBJ whole genome shotgun (WGS) entry which is preliminary data.</text>
</comment>
<name>A0A2H0YWF0_9BACT</name>
<reference evidence="1 2" key="1">
    <citation type="submission" date="2017-09" db="EMBL/GenBank/DDBJ databases">
        <title>Depth-based differentiation of microbial function through sediment-hosted aquifers and enrichment of novel symbionts in the deep terrestrial subsurface.</title>
        <authorList>
            <person name="Probst A.J."/>
            <person name="Ladd B."/>
            <person name="Jarett J.K."/>
            <person name="Geller-Mcgrath D.E."/>
            <person name="Sieber C.M."/>
            <person name="Emerson J.B."/>
            <person name="Anantharaman K."/>
            <person name="Thomas B.C."/>
            <person name="Malmstrom R."/>
            <person name="Stieglmeier M."/>
            <person name="Klingl A."/>
            <person name="Woyke T."/>
            <person name="Ryan C.M."/>
            <person name="Banfield J.F."/>
        </authorList>
    </citation>
    <scope>NUCLEOTIDE SEQUENCE [LARGE SCALE GENOMIC DNA]</scope>
    <source>
        <strain evidence="1">CG08_land_8_20_14_0_20_40_16</strain>
    </source>
</reference>
<gene>
    <name evidence="1" type="ORF">COT24_05360</name>
</gene>
<evidence type="ECO:0000313" key="2">
    <source>
        <dbReference type="Proteomes" id="UP000231542"/>
    </source>
</evidence>
<evidence type="ECO:0000313" key="1">
    <source>
        <dbReference type="EMBL" id="PIS42072.1"/>
    </source>
</evidence>
<protein>
    <submittedName>
        <fullName evidence="1">Uncharacterized protein</fullName>
    </submittedName>
</protein>
<dbReference type="AlphaFoldDB" id="A0A2H0YWF0"/>
<dbReference type="EMBL" id="PEXU01000058">
    <property type="protein sequence ID" value="PIS42072.1"/>
    <property type="molecule type" value="Genomic_DNA"/>
</dbReference>
<dbReference type="Proteomes" id="UP000231542">
    <property type="component" value="Unassembled WGS sequence"/>
</dbReference>
<proteinExistence type="predicted"/>
<sequence length="97" mass="10911">MAEKISKAEALKVIQSLIGSNCLEIQKGPKGLFLRVHELHFRCGEKGHLHSRLFLTRDGATANSKDHPNARRITDNTEPTLPNEWSVFPRLVILPSK</sequence>
<organism evidence="1 2">
    <name type="scientific">Candidatus Kerfeldbacteria bacterium CG08_land_8_20_14_0_20_40_16</name>
    <dbReference type="NCBI Taxonomy" id="2014244"/>
    <lineage>
        <taxon>Bacteria</taxon>
        <taxon>Candidatus Kerfeldiibacteriota</taxon>
    </lineage>
</organism>
<accession>A0A2H0YWF0</accession>